<dbReference type="AlphaFoldDB" id="A0A8M1GBD7"/>
<dbReference type="Proteomes" id="UP000261680">
    <property type="component" value="Unplaced"/>
</dbReference>
<name>A0A8M1GBD7_URSMA</name>
<proteinExistence type="predicted"/>
<dbReference type="GeneID" id="103666902"/>
<reference evidence="3" key="1">
    <citation type="submission" date="2025-08" db="UniProtKB">
        <authorList>
            <consortium name="RefSeq"/>
        </authorList>
    </citation>
    <scope>IDENTIFICATION</scope>
    <source>
        <tissue evidence="3">Whole blood</tissue>
    </source>
</reference>
<organism evidence="2 3">
    <name type="scientific">Ursus maritimus</name>
    <name type="common">Polar bear</name>
    <name type="synonym">Thalarctos maritimus</name>
    <dbReference type="NCBI Taxonomy" id="29073"/>
    <lineage>
        <taxon>Eukaryota</taxon>
        <taxon>Metazoa</taxon>
        <taxon>Chordata</taxon>
        <taxon>Craniata</taxon>
        <taxon>Vertebrata</taxon>
        <taxon>Euteleostomi</taxon>
        <taxon>Mammalia</taxon>
        <taxon>Eutheria</taxon>
        <taxon>Laurasiatheria</taxon>
        <taxon>Carnivora</taxon>
        <taxon>Caniformia</taxon>
        <taxon>Ursidae</taxon>
        <taxon>Ursus</taxon>
    </lineage>
</organism>
<feature type="region of interest" description="Disordered" evidence="1">
    <location>
        <begin position="1"/>
        <end position="36"/>
    </location>
</feature>
<accession>A0A8M1GBD7</accession>
<dbReference type="RefSeq" id="XP_040492017.1">
    <property type="nucleotide sequence ID" value="XM_040636083.1"/>
</dbReference>
<evidence type="ECO:0000313" key="3">
    <source>
        <dbReference type="RefSeq" id="XP_040492017.1"/>
    </source>
</evidence>
<feature type="compositionally biased region" description="Gly residues" evidence="1">
    <location>
        <begin position="1"/>
        <end position="23"/>
    </location>
</feature>
<sequence>MEGALVGGRASGHPGPSGVGGWVRTGAPGRKRPGGGPARAFCPLSGECPSVAAPPALCTLGRTASLCALPGARPGTRVRGGHGAVPVARFRLATSPSPDTFLPSGCGPRWGTRELDGWVCRGRSSGEQGQSLQTAVVRGRKVTPPCDPALGGFSPGTPGLTCFEPLVWKQQTLTLISLNKKSTGKMGETH</sequence>
<gene>
    <name evidence="3" type="primary">LOC103666902</name>
</gene>
<protein>
    <submittedName>
        <fullName evidence="3">Translation initiation factor IF-2-like isoform X1</fullName>
    </submittedName>
</protein>
<evidence type="ECO:0000256" key="1">
    <source>
        <dbReference type="SAM" id="MobiDB-lite"/>
    </source>
</evidence>
<keyword evidence="2" id="KW-1185">Reference proteome</keyword>
<dbReference type="KEGG" id="umr:103666902"/>
<evidence type="ECO:0000313" key="2">
    <source>
        <dbReference type="Proteomes" id="UP000261680"/>
    </source>
</evidence>